<dbReference type="GO" id="GO:0005975">
    <property type="term" value="P:carbohydrate metabolic process"/>
    <property type="evidence" value="ECO:0007669"/>
    <property type="project" value="InterPro"/>
</dbReference>
<evidence type="ECO:0000256" key="7">
    <source>
        <dbReference type="ARBA" id="ARBA00023136"/>
    </source>
</evidence>
<feature type="domain" description="Glycosyl transferase family 28 C-terminal" evidence="13">
    <location>
        <begin position="185"/>
        <end position="346"/>
    </location>
</feature>
<dbReference type="HAMAP" id="MF_00033">
    <property type="entry name" value="MurG"/>
    <property type="match status" value="1"/>
</dbReference>
<evidence type="ECO:0000259" key="12">
    <source>
        <dbReference type="Pfam" id="PF03033"/>
    </source>
</evidence>
<evidence type="ECO:0000256" key="10">
    <source>
        <dbReference type="HAMAP-Rule" id="MF_00033"/>
    </source>
</evidence>
<comment type="subcellular location">
    <subcellularLocation>
        <location evidence="10">Cell membrane</location>
        <topology evidence="10">Peripheral membrane protein</topology>
        <orientation evidence="10">Cytoplasmic side</orientation>
    </subcellularLocation>
</comment>
<feature type="transmembrane region" description="Helical" evidence="11">
    <location>
        <begin position="96"/>
        <end position="115"/>
    </location>
</feature>
<dbReference type="Pfam" id="PF04101">
    <property type="entry name" value="Glyco_tran_28_C"/>
    <property type="match status" value="1"/>
</dbReference>
<evidence type="ECO:0000256" key="2">
    <source>
        <dbReference type="ARBA" id="ARBA00022618"/>
    </source>
</evidence>
<accession>A0A0G0VTK9</accession>
<dbReference type="GO" id="GO:0009252">
    <property type="term" value="P:peptidoglycan biosynthetic process"/>
    <property type="evidence" value="ECO:0007669"/>
    <property type="project" value="UniProtKB-UniRule"/>
</dbReference>
<feature type="binding site" evidence="10">
    <location>
        <position position="299"/>
    </location>
    <ligand>
        <name>UDP-N-acetyl-alpha-D-glucosamine</name>
        <dbReference type="ChEBI" id="CHEBI:57705"/>
    </ligand>
</feature>
<dbReference type="Proteomes" id="UP000033947">
    <property type="component" value="Unassembled WGS sequence"/>
</dbReference>
<dbReference type="PANTHER" id="PTHR21015:SF22">
    <property type="entry name" value="GLYCOSYLTRANSFERASE"/>
    <property type="match status" value="1"/>
</dbReference>
<keyword evidence="6 10" id="KW-0573">Peptidoglycan synthesis</keyword>
<dbReference type="Gene3D" id="3.40.50.2000">
    <property type="entry name" value="Glycogen Phosphorylase B"/>
    <property type="match status" value="2"/>
</dbReference>
<dbReference type="AlphaFoldDB" id="A0A0G0VTK9"/>
<feature type="binding site" evidence="10">
    <location>
        <begin position="6"/>
        <end position="8"/>
    </location>
    <ligand>
        <name>UDP-N-acetyl-alpha-D-glucosamine</name>
        <dbReference type="ChEBI" id="CHEBI:57705"/>
    </ligand>
</feature>
<dbReference type="GO" id="GO:0071555">
    <property type="term" value="P:cell wall organization"/>
    <property type="evidence" value="ECO:0007669"/>
    <property type="project" value="UniProtKB-KW"/>
</dbReference>
<evidence type="ECO:0000256" key="4">
    <source>
        <dbReference type="ARBA" id="ARBA00022679"/>
    </source>
</evidence>
<dbReference type="Pfam" id="PF03033">
    <property type="entry name" value="Glyco_transf_28"/>
    <property type="match status" value="1"/>
</dbReference>
<dbReference type="SUPFAM" id="SSF53756">
    <property type="entry name" value="UDP-Glycosyltransferase/glycogen phosphorylase"/>
    <property type="match status" value="1"/>
</dbReference>
<evidence type="ECO:0000256" key="8">
    <source>
        <dbReference type="ARBA" id="ARBA00023306"/>
    </source>
</evidence>
<comment type="caution">
    <text evidence="10">Lacks conserved residue(s) required for the propagation of feature annotation.</text>
</comment>
<dbReference type="GO" id="GO:0051991">
    <property type="term" value="F:UDP-N-acetyl-D-glucosamine:N-acetylmuramoyl-L-alanyl-D-glutamyl-meso-2,6-diaminopimelyl-D-alanyl-D-alanine-diphosphoundecaprenol 4-beta-N-acetylglucosaminlytransferase activity"/>
    <property type="evidence" value="ECO:0007669"/>
    <property type="project" value="RHEA"/>
</dbReference>
<comment type="catalytic activity">
    <reaction evidence="10">
        <text>di-trans,octa-cis-undecaprenyl diphospho-N-acetyl-alpha-D-muramoyl-L-alanyl-D-glutamyl-meso-2,6-diaminopimeloyl-D-alanyl-D-alanine + UDP-N-acetyl-alpha-D-glucosamine = di-trans,octa-cis-undecaprenyl diphospho-[N-acetyl-alpha-D-glucosaminyl-(1-&gt;4)]-N-acetyl-alpha-D-muramoyl-L-alanyl-D-glutamyl-meso-2,6-diaminopimeloyl-D-alanyl-D-alanine + UDP + H(+)</text>
        <dbReference type="Rhea" id="RHEA:31227"/>
        <dbReference type="ChEBI" id="CHEBI:15378"/>
        <dbReference type="ChEBI" id="CHEBI:57705"/>
        <dbReference type="ChEBI" id="CHEBI:58223"/>
        <dbReference type="ChEBI" id="CHEBI:61387"/>
        <dbReference type="ChEBI" id="CHEBI:61388"/>
        <dbReference type="EC" id="2.4.1.227"/>
    </reaction>
</comment>
<keyword evidence="5 10" id="KW-0133">Cell shape</keyword>
<comment type="caution">
    <text evidence="14">The sequence shown here is derived from an EMBL/GenBank/DDBJ whole genome shotgun (WGS) entry which is preliminary data.</text>
</comment>
<gene>
    <name evidence="10" type="primary">murG</name>
    <name evidence="14" type="ORF">UU55_C0006G0012</name>
</gene>
<dbReference type="GO" id="GO:0050511">
    <property type="term" value="F:undecaprenyldiphospho-muramoylpentapeptide beta-N-acetylglucosaminyltransferase activity"/>
    <property type="evidence" value="ECO:0007669"/>
    <property type="project" value="UniProtKB-UniRule"/>
</dbReference>
<evidence type="ECO:0000313" key="15">
    <source>
        <dbReference type="Proteomes" id="UP000033947"/>
    </source>
</evidence>
<feature type="binding site" evidence="10">
    <location>
        <position position="166"/>
    </location>
    <ligand>
        <name>UDP-N-acetyl-alpha-D-glucosamine</name>
        <dbReference type="ChEBI" id="CHEBI:57705"/>
    </ligand>
</feature>
<comment type="function">
    <text evidence="10">Cell wall formation. Catalyzes the transfer of a GlcNAc subunit on undecaprenyl-pyrophosphoryl-MurNAc-pentapeptide (lipid intermediate I) to form undecaprenyl-pyrophosphoryl-MurNAc-(pentapeptide)GlcNAc (lipid intermediate II).</text>
</comment>
<dbReference type="GO" id="GO:0005886">
    <property type="term" value="C:plasma membrane"/>
    <property type="evidence" value="ECO:0007669"/>
    <property type="project" value="UniProtKB-SubCell"/>
</dbReference>
<organism evidence="14 15">
    <name type="scientific">candidate division WWE3 bacterium GW2011_GWC2_41_23</name>
    <dbReference type="NCBI Taxonomy" id="1619123"/>
    <lineage>
        <taxon>Bacteria</taxon>
        <taxon>Katanobacteria</taxon>
    </lineage>
</organism>
<dbReference type="CDD" id="cd03785">
    <property type="entry name" value="GT28_MurG"/>
    <property type="match status" value="1"/>
</dbReference>
<dbReference type="InterPro" id="IPR007235">
    <property type="entry name" value="Glyco_trans_28_C"/>
</dbReference>
<dbReference type="InterPro" id="IPR006009">
    <property type="entry name" value="GlcNAc_MurG"/>
</dbReference>
<dbReference type="PANTHER" id="PTHR21015">
    <property type="entry name" value="UDP-N-ACETYLGLUCOSAMINE--N-ACETYLMURAMYL-(PENTAPEPTIDE) PYROPHOSPHORYL-UNDECAPRENOL N-ACETYLGLUCOSAMINE TRANSFERASE 1"/>
    <property type="match status" value="1"/>
</dbReference>
<dbReference type="EC" id="2.4.1.227" evidence="10"/>
<comment type="similarity">
    <text evidence="10">Belongs to the glycosyltransferase 28 family. MurG subfamily.</text>
</comment>
<evidence type="ECO:0000256" key="6">
    <source>
        <dbReference type="ARBA" id="ARBA00022984"/>
    </source>
</evidence>
<evidence type="ECO:0000313" key="14">
    <source>
        <dbReference type="EMBL" id="KKS03042.1"/>
    </source>
</evidence>
<evidence type="ECO:0000256" key="3">
    <source>
        <dbReference type="ARBA" id="ARBA00022676"/>
    </source>
</evidence>
<sequence length="371" mass="41890">MKIVITGGHHSSALPVIDRFRSKYPDTEIYWFGHRRAAASDKNDSLEYKEITALNLPFYDLRAGKVYKTFNIISLLRVPFGFFQAYKWLLKIKPNVILSFGGYLAVPTVISGWLLGIPSITHEQTVVVGYANKLLSKFVKKICIGWKESEKFFPANKIVYSGVPIRKAVFEIGSDSFNSDNNLPTIYITAGKTGSHTINEVVKEALPELLSKCNVIHQSGDHSKFNDYDQLEAIYREADELADGKFYLRKFVMDDEIGEAFNRSSVVISRSGAHTVTELLALEKPCVLIPIPWVSHNEQKENALILKKYGLAEILEENDLTEETFFGTITKVLGHLQEYKLNNSEASEIVNLNAAEIIADETYKLTQRNNK</sequence>
<keyword evidence="11" id="KW-1133">Transmembrane helix</keyword>
<keyword evidence="7 10" id="KW-0472">Membrane</keyword>
<dbReference type="UniPathway" id="UPA00219"/>
<reference evidence="14 15" key="1">
    <citation type="journal article" date="2015" name="Nature">
        <title>rRNA introns, odd ribosomes, and small enigmatic genomes across a large radiation of phyla.</title>
        <authorList>
            <person name="Brown C.T."/>
            <person name="Hug L.A."/>
            <person name="Thomas B.C."/>
            <person name="Sharon I."/>
            <person name="Castelle C.J."/>
            <person name="Singh A."/>
            <person name="Wilkins M.J."/>
            <person name="Williams K.H."/>
            <person name="Banfield J.F."/>
        </authorList>
    </citation>
    <scope>NUCLEOTIDE SEQUENCE [LARGE SCALE GENOMIC DNA]</scope>
</reference>
<dbReference type="InterPro" id="IPR004276">
    <property type="entry name" value="GlycoTrans_28_N"/>
</dbReference>
<feature type="domain" description="Glycosyltransferase family 28 N-terminal" evidence="12">
    <location>
        <begin position="6"/>
        <end position="143"/>
    </location>
</feature>
<comment type="pathway">
    <text evidence="10">Cell wall biogenesis; peptidoglycan biosynthesis.</text>
</comment>
<keyword evidence="9 10" id="KW-0961">Cell wall biogenesis/degradation</keyword>
<keyword evidence="11" id="KW-0812">Transmembrane</keyword>
<protein>
    <recommendedName>
        <fullName evidence="10">UDP-N-acetylglucosamine--N-acetylmuramyl-(pentapeptide) pyrophosphoryl-undecaprenol N-acetylglucosamine transferase</fullName>
        <ecNumber evidence="10">2.4.1.227</ecNumber>
    </recommendedName>
    <alternativeName>
        <fullName evidence="10">Undecaprenyl-PP-MurNAc-pentapeptide-UDPGlcNAc GlcNAc transferase</fullName>
    </alternativeName>
</protein>
<keyword evidence="3 10" id="KW-0328">Glycosyltransferase</keyword>
<evidence type="ECO:0000256" key="1">
    <source>
        <dbReference type="ARBA" id="ARBA00022475"/>
    </source>
</evidence>
<keyword evidence="8 10" id="KW-0131">Cell cycle</keyword>
<evidence type="ECO:0000256" key="9">
    <source>
        <dbReference type="ARBA" id="ARBA00023316"/>
    </source>
</evidence>
<dbReference type="GO" id="GO:0051301">
    <property type="term" value="P:cell division"/>
    <property type="evidence" value="ECO:0007669"/>
    <property type="project" value="UniProtKB-KW"/>
</dbReference>
<evidence type="ECO:0000256" key="5">
    <source>
        <dbReference type="ARBA" id="ARBA00022960"/>
    </source>
</evidence>
<evidence type="ECO:0000259" key="13">
    <source>
        <dbReference type="Pfam" id="PF04101"/>
    </source>
</evidence>
<dbReference type="EMBL" id="LCBB01000006">
    <property type="protein sequence ID" value="KKS03042.1"/>
    <property type="molecule type" value="Genomic_DNA"/>
</dbReference>
<evidence type="ECO:0000256" key="11">
    <source>
        <dbReference type="SAM" id="Phobius"/>
    </source>
</evidence>
<dbReference type="GO" id="GO:0008360">
    <property type="term" value="P:regulation of cell shape"/>
    <property type="evidence" value="ECO:0007669"/>
    <property type="project" value="UniProtKB-KW"/>
</dbReference>
<keyword evidence="4 10" id="KW-0808">Transferase</keyword>
<name>A0A0G0VTK9_UNCKA</name>
<keyword evidence="1 10" id="KW-1003">Cell membrane</keyword>
<keyword evidence="2 10" id="KW-0132">Cell division</keyword>
<proteinExistence type="inferred from homology"/>